<evidence type="ECO:0000256" key="2">
    <source>
        <dbReference type="SAM" id="Phobius"/>
    </source>
</evidence>
<reference evidence="3 4" key="1">
    <citation type="submission" date="2023-05" db="EMBL/GenBank/DDBJ databases">
        <title>Actinoplanes sp. NEAU-A12 genome sequencing.</title>
        <authorList>
            <person name="Wang Z.-S."/>
        </authorList>
    </citation>
    <scope>NUCLEOTIDE SEQUENCE [LARGE SCALE GENOMIC DNA]</scope>
    <source>
        <strain evidence="3 4">NEAU-A12</strain>
    </source>
</reference>
<keyword evidence="4" id="KW-1185">Reference proteome</keyword>
<keyword evidence="2" id="KW-1133">Transmembrane helix</keyword>
<gene>
    <name evidence="3" type="ORF">QLQ12_12435</name>
</gene>
<evidence type="ECO:0000313" key="3">
    <source>
        <dbReference type="EMBL" id="MDI6099401.1"/>
    </source>
</evidence>
<dbReference type="EMBL" id="JASCTH010000007">
    <property type="protein sequence ID" value="MDI6099401.1"/>
    <property type="molecule type" value="Genomic_DNA"/>
</dbReference>
<proteinExistence type="predicted"/>
<feature type="transmembrane region" description="Helical" evidence="2">
    <location>
        <begin position="63"/>
        <end position="81"/>
    </location>
</feature>
<feature type="region of interest" description="Disordered" evidence="1">
    <location>
        <begin position="1"/>
        <end position="59"/>
    </location>
</feature>
<sequence>MTMYDTSTDARTSTMGADIDATRDRLLDTDGPASGSRVRQALSAAPVKARQAGQAVRNRPRTTAVTTLLLVVTAVAGTVGARKITEARRPRSRWQALLRR</sequence>
<evidence type="ECO:0000256" key="1">
    <source>
        <dbReference type="SAM" id="MobiDB-lite"/>
    </source>
</evidence>
<dbReference type="RefSeq" id="WP_282759565.1">
    <property type="nucleotide sequence ID" value="NZ_JASCTH010000007.1"/>
</dbReference>
<evidence type="ECO:0000313" key="4">
    <source>
        <dbReference type="Proteomes" id="UP001241758"/>
    </source>
</evidence>
<accession>A0ABT6WI39</accession>
<keyword evidence="2" id="KW-0472">Membrane</keyword>
<organism evidence="3 4">
    <name type="scientific">Actinoplanes sandaracinus</name>
    <dbReference type="NCBI Taxonomy" id="3045177"/>
    <lineage>
        <taxon>Bacteria</taxon>
        <taxon>Bacillati</taxon>
        <taxon>Actinomycetota</taxon>
        <taxon>Actinomycetes</taxon>
        <taxon>Micromonosporales</taxon>
        <taxon>Micromonosporaceae</taxon>
        <taxon>Actinoplanes</taxon>
    </lineage>
</organism>
<feature type="compositionally biased region" description="Polar residues" evidence="1">
    <location>
        <begin position="1"/>
        <end position="15"/>
    </location>
</feature>
<dbReference type="Proteomes" id="UP001241758">
    <property type="component" value="Unassembled WGS sequence"/>
</dbReference>
<keyword evidence="2" id="KW-0812">Transmembrane</keyword>
<protein>
    <recommendedName>
        <fullName evidence="5">DUF3618 domain-containing protein</fullName>
    </recommendedName>
</protein>
<evidence type="ECO:0008006" key="5">
    <source>
        <dbReference type="Google" id="ProtNLM"/>
    </source>
</evidence>
<name>A0ABT6WI39_9ACTN</name>
<comment type="caution">
    <text evidence="3">The sequence shown here is derived from an EMBL/GenBank/DDBJ whole genome shotgun (WGS) entry which is preliminary data.</text>
</comment>